<feature type="compositionally biased region" description="Basic and acidic residues" evidence="1">
    <location>
        <begin position="26"/>
        <end position="37"/>
    </location>
</feature>
<evidence type="ECO:0000313" key="3">
    <source>
        <dbReference type="EMBL" id="QDL32824.1"/>
    </source>
</evidence>
<dbReference type="EMBL" id="CP033893">
    <property type="protein sequence ID" value="QDL32824.1"/>
    <property type="molecule type" value="Genomic_DNA"/>
</dbReference>
<gene>
    <name evidence="3" type="ORF">EGO53_13900</name>
</gene>
<evidence type="ECO:0000256" key="1">
    <source>
        <dbReference type="SAM" id="MobiDB-lite"/>
    </source>
</evidence>
<evidence type="ECO:0000313" key="4">
    <source>
        <dbReference type="Proteomes" id="UP000317572"/>
    </source>
</evidence>
<protein>
    <submittedName>
        <fullName evidence="3">Uncharacterized protein</fullName>
    </submittedName>
</protein>
<feature type="region of interest" description="Disordered" evidence="1">
    <location>
        <begin position="18"/>
        <end position="37"/>
    </location>
</feature>
<dbReference type="AlphaFoldDB" id="A0A515CXD3"/>
<keyword evidence="2" id="KW-0732">Signal</keyword>
<reference evidence="3 4" key="1">
    <citation type="submission" date="2018-11" db="EMBL/GenBank/DDBJ databases">
        <title>The first complete genome of Serratia liquefaciens isolated from metalophyte plant revel distinctness adaptive mechanisms in an extreme habitat.</title>
        <authorList>
            <person name="Caneschi W.L."/>
            <person name="Sanchez A.B."/>
            <person name="Felestrino E.B."/>
            <person name="Assis R.A.B."/>
            <person name="Lemes C.G.C."/>
            <person name="Cordeiro I.F."/>
            <person name="Fonseca N.P."/>
            <person name="Villa M."/>
            <person name="Vieira I.T."/>
            <person name="Moraes L.A."/>
            <person name="Kamino L.H.Y."/>
            <person name="do Carmo F."/>
            <person name="Garcia C.M."/>
            <person name="Almeida N.F."/>
            <person name="Silva R.S."/>
            <person name="Ferro J.A."/>
            <person name="Ferro M.I.T."/>
            <person name="Varani A.M."/>
            <person name="Ferreira R.M."/>
            <person name="dos Santos V.L."/>
            <person name="Silva U.C."/>
            <person name="Setubal J.C."/>
            <person name="Moreira L.M."/>
        </authorList>
    </citation>
    <scope>NUCLEOTIDE SEQUENCE [LARGE SCALE GENOMIC DNA]</scope>
    <source>
        <strain evidence="3 4">FG3</strain>
    </source>
</reference>
<accession>A0A515CXD3</accession>
<dbReference type="RefSeq" id="WP_048762001.1">
    <property type="nucleotide sequence ID" value="NZ_CAMFKY010000002.1"/>
</dbReference>
<feature type="signal peptide" evidence="2">
    <location>
        <begin position="1"/>
        <end position="20"/>
    </location>
</feature>
<feature type="chain" id="PRO_5043893370" evidence="2">
    <location>
        <begin position="21"/>
        <end position="66"/>
    </location>
</feature>
<feature type="compositionally biased region" description="Basic and acidic residues" evidence="1">
    <location>
        <begin position="55"/>
        <end position="66"/>
    </location>
</feature>
<name>A0A515CXD3_SERLI</name>
<proteinExistence type="predicted"/>
<dbReference type="STRING" id="614.XJ20_14820"/>
<dbReference type="PROSITE" id="PS51257">
    <property type="entry name" value="PROKAR_LIPOPROTEIN"/>
    <property type="match status" value="1"/>
</dbReference>
<sequence length="66" mass="7151">MRKALIMALGVMVLSGCAGQQDDDESRNKASADQAGGKEWKAFVAPLSVKTQSPGEREMKRATRQN</sequence>
<feature type="region of interest" description="Disordered" evidence="1">
    <location>
        <begin position="47"/>
        <end position="66"/>
    </location>
</feature>
<dbReference type="Proteomes" id="UP000317572">
    <property type="component" value="Chromosome"/>
</dbReference>
<evidence type="ECO:0000256" key="2">
    <source>
        <dbReference type="SAM" id="SignalP"/>
    </source>
</evidence>
<organism evidence="3 4">
    <name type="scientific">Serratia liquefaciens</name>
    <dbReference type="NCBI Taxonomy" id="614"/>
    <lineage>
        <taxon>Bacteria</taxon>
        <taxon>Pseudomonadati</taxon>
        <taxon>Pseudomonadota</taxon>
        <taxon>Gammaproteobacteria</taxon>
        <taxon>Enterobacterales</taxon>
        <taxon>Yersiniaceae</taxon>
        <taxon>Serratia</taxon>
    </lineage>
</organism>